<accession>A0A1I4JUF6</accession>
<dbReference type="RefSeq" id="WP_139222728.1">
    <property type="nucleotide sequence ID" value="NZ_FOTF01000045.1"/>
</dbReference>
<protein>
    <recommendedName>
        <fullName evidence="4">CVNH domain-containing protein</fullName>
    </recommendedName>
</protein>
<evidence type="ECO:0008006" key="4">
    <source>
        <dbReference type="Google" id="ProtNLM"/>
    </source>
</evidence>
<keyword evidence="3" id="KW-1185">Reference proteome</keyword>
<dbReference type="Proteomes" id="UP000199550">
    <property type="component" value="Unassembled WGS sequence"/>
</dbReference>
<proteinExistence type="predicted"/>
<feature type="chain" id="PRO_5011567037" description="CVNH domain-containing protein" evidence="1">
    <location>
        <begin position="22"/>
        <end position="116"/>
    </location>
</feature>
<reference evidence="2 3" key="1">
    <citation type="submission" date="2016-10" db="EMBL/GenBank/DDBJ databases">
        <authorList>
            <person name="de Groot N.N."/>
        </authorList>
    </citation>
    <scope>NUCLEOTIDE SEQUENCE [LARGE SCALE GENOMIC DNA]</scope>
    <source>
        <strain evidence="2 3">DSM 16199</strain>
    </source>
</reference>
<sequence>MMRLFGILFICTLCAPMGAGAQSTVIADGIYDAYDCSVRISDQRIEVTGNHLAFYESSCDITNPQSIPGLERTTIYDAACQGEGETWSTRFILMQTHDGGLASMDEIWGDHYERCN</sequence>
<gene>
    <name evidence="2" type="ORF">SAMN04488004_1456</name>
</gene>
<evidence type="ECO:0000313" key="2">
    <source>
        <dbReference type="EMBL" id="SFL69746.1"/>
    </source>
</evidence>
<evidence type="ECO:0000313" key="3">
    <source>
        <dbReference type="Proteomes" id="UP000199550"/>
    </source>
</evidence>
<feature type="signal peptide" evidence="1">
    <location>
        <begin position="1"/>
        <end position="21"/>
    </location>
</feature>
<dbReference type="EMBL" id="FOTF01000045">
    <property type="protein sequence ID" value="SFL69746.1"/>
    <property type="molecule type" value="Genomic_DNA"/>
</dbReference>
<dbReference type="OrthoDB" id="7727934at2"/>
<name>A0A1I4JUF6_9RHOB</name>
<evidence type="ECO:0000256" key="1">
    <source>
        <dbReference type="SAM" id="SignalP"/>
    </source>
</evidence>
<organism evidence="2 3">
    <name type="scientific">Loktanella salsilacus</name>
    <dbReference type="NCBI Taxonomy" id="195913"/>
    <lineage>
        <taxon>Bacteria</taxon>
        <taxon>Pseudomonadati</taxon>
        <taxon>Pseudomonadota</taxon>
        <taxon>Alphaproteobacteria</taxon>
        <taxon>Rhodobacterales</taxon>
        <taxon>Roseobacteraceae</taxon>
        <taxon>Loktanella</taxon>
    </lineage>
</organism>
<keyword evidence="1" id="KW-0732">Signal</keyword>
<dbReference type="STRING" id="195913.SAMN04488004_1456"/>
<dbReference type="AlphaFoldDB" id="A0A1I4JUF6"/>